<evidence type="ECO:0000313" key="3">
    <source>
        <dbReference type="EMBL" id="RKQ86925.1"/>
    </source>
</evidence>
<comment type="caution">
    <text evidence="3">The sequence shown here is derived from an EMBL/GenBank/DDBJ whole genome shotgun (WGS) entry which is preliminary data.</text>
</comment>
<name>A0A660L0R0_9ACTN</name>
<feature type="coiled-coil region" evidence="1">
    <location>
        <begin position="8"/>
        <end position="42"/>
    </location>
</feature>
<dbReference type="EMBL" id="RBIL01000002">
    <property type="protein sequence ID" value="RKQ86925.1"/>
    <property type="molecule type" value="Genomic_DNA"/>
</dbReference>
<feature type="coiled-coil region" evidence="1">
    <location>
        <begin position="179"/>
        <end position="206"/>
    </location>
</feature>
<sequence>MGPSDRLLRAVAQERATLERQRAQLAREADALRASLRRIEAGLAEIDALTARLDGLATGEPVAPAPSPAVAASTPRADGPNTLRGPSIREVAVALLVADGRDALHYREWFDLLTQAGYDVAGKDPLAVFLTQITRSPAVRKGARPGEYALDREARATHESRLRHLNQQLAALPSQTSDLTELRARRAQLTAEITRVEKALEELHRAA</sequence>
<dbReference type="OrthoDB" id="5244512at2"/>
<dbReference type="AlphaFoldDB" id="A0A660L0R0"/>
<organism evidence="3 4">
    <name type="scientific">Solirubrobacter pauli</name>
    <dbReference type="NCBI Taxonomy" id="166793"/>
    <lineage>
        <taxon>Bacteria</taxon>
        <taxon>Bacillati</taxon>
        <taxon>Actinomycetota</taxon>
        <taxon>Thermoleophilia</taxon>
        <taxon>Solirubrobacterales</taxon>
        <taxon>Solirubrobacteraceae</taxon>
        <taxon>Solirubrobacter</taxon>
    </lineage>
</organism>
<dbReference type="Proteomes" id="UP000278962">
    <property type="component" value="Unassembled WGS sequence"/>
</dbReference>
<protein>
    <submittedName>
        <fullName evidence="3">Uncharacterized protein</fullName>
    </submittedName>
</protein>
<feature type="region of interest" description="Disordered" evidence="2">
    <location>
        <begin position="60"/>
        <end position="84"/>
    </location>
</feature>
<dbReference type="RefSeq" id="WP_121255078.1">
    <property type="nucleotide sequence ID" value="NZ_RBIL01000002.1"/>
</dbReference>
<proteinExistence type="predicted"/>
<evidence type="ECO:0000313" key="4">
    <source>
        <dbReference type="Proteomes" id="UP000278962"/>
    </source>
</evidence>
<accession>A0A660L0R0</accession>
<keyword evidence="1" id="KW-0175">Coiled coil</keyword>
<keyword evidence="4" id="KW-1185">Reference proteome</keyword>
<evidence type="ECO:0000256" key="2">
    <source>
        <dbReference type="SAM" id="MobiDB-lite"/>
    </source>
</evidence>
<gene>
    <name evidence="3" type="ORF">C8N24_4942</name>
</gene>
<reference evidence="3 4" key="1">
    <citation type="submission" date="2018-10" db="EMBL/GenBank/DDBJ databases">
        <title>Genomic Encyclopedia of Archaeal and Bacterial Type Strains, Phase II (KMG-II): from individual species to whole genera.</title>
        <authorList>
            <person name="Goeker M."/>
        </authorList>
    </citation>
    <scope>NUCLEOTIDE SEQUENCE [LARGE SCALE GENOMIC DNA]</scope>
    <source>
        <strain evidence="3 4">DSM 14954</strain>
    </source>
</reference>
<evidence type="ECO:0000256" key="1">
    <source>
        <dbReference type="SAM" id="Coils"/>
    </source>
</evidence>